<dbReference type="InterPro" id="IPR036770">
    <property type="entry name" value="Ankyrin_rpt-contain_sf"/>
</dbReference>
<keyword evidence="1" id="KW-0677">Repeat</keyword>
<evidence type="ECO:0000256" key="2">
    <source>
        <dbReference type="ARBA" id="ARBA00023043"/>
    </source>
</evidence>
<dbReference type="GO" id="GO:0005634">
    <property type="term" value="C:nucleus"/>
    <property type="evidence" value="ECO:0007669"/>
    <property type="project" value="TreeGrafter"/>
</dbReference>
<dbReference type="Gene3D" id="1.25.40.20">
    <property type="entry name" value="Ankyrin repeat-containing domain"/>
    <property type="match status" value="1"/>
</dbReference>
<dbReference type="PROSITE" id="PS50088">
    <property type="entry name" value="ANK_REPEAT"/>
    <property type="match status" value="2"/>
</dbReference>
<dbReference type="GO" id="GO:0045944">
    <property type="term" value="P:positive regulation of transcription by RNA polymerase II"/>
    <property type="evidence" value="ECO:0007669"/>
    <property type="project" value="TreeGrafter"/>
</dbReference>
<proteinExistence type="predicted"/>
<dbReference type="EMBL" id="LFIV01000088">
    <property type="protein sequence ID" value="KZL70489.1"/>
    <property type="molecule type" value="Genomic_DNA"/>
</dbReference>
<feature type="compositionally biased region" description="Polar residues" evidence="4">
    <location>
        <begin position="231"/>
        <end position="241"/>
    </location>
</feature>
<evidence type="ECO:0000256" key="3">
    <source>
        <dbReference type="PROSITE-ProRule" id="PRU00023"/>
    </source>
</evidence>
<keyword evidence="2 3" id="KW-0040">ANK repeat</keyword>
<reference evidence="5 6" key="1">
    <citation type="submission" date="2015-06" db="EMBL/GenBank/DDBJ databases">
        <title>Survival trade-offs in plant roots during colonization by closely related pathogenic and mutualistic fungi.</title>
        <authorList>
            <person name="Hacquard S."/>
            <person name="Kracher B."/>
            <person name="Hiruma K."/>
            <person name="Weinman A."/>
            <person name="Muench P."/>
            <person name="Garrido Oter R."/>
            <person name="Ver Loren van Themaat E."/>
            <person name="Dallerey J.-F."/>
            <person name="Damm U."/>
            <person name="Henrissat B."/>
            <person name="Lespinet O."/>
            <person name="Thon M."/>
            <person name="Kemen E."/>
            <person name="McHardy A.C."/>
            <person name="Schulze-Lefert P."/>
            <person name="O'Connell R.J."/>
        </authorList>
    </citation>
    <scope>NUCLEOTIDE SEQUENCE [LARGE SCALE GENOMIC DNA]</scope>
    <source>
        <strain evidence="5 6">0861</strain>
    </source>
</reference>
<feature type="repeat" description="ANK" evidence="3">
    <location>
        <begin position="584"/>
        <end position="616"/>
    </location>
</feature>
<dbReference type="GO" id="GO:0000976">
    <property type="term" value="F:transcription cis-regulatory region binding"/>
    <property type="evidence" value="ECO:0007669"/>
    <property type="project" value="TreeGrafter"/>
</dbReference>
<comment type="caution">
    <text evidence="5">The sequence shown here is derived from an EMBL/GenBank/DDBJ whole genome shotgun (WGS) entry which is preliminary data.</text>
</comment>
<dbReference type="PROSITE" id="PS50297">
    <property type="entry name" value="ANK_REP_REGION"/>
    <property type="match status" value="2"/>
</dbReference>
<dbReference type="SUPFAM" id="SSF48403">
    <property type="entry name" value="Ankyrin repeat"/>
    <property type="match status" value="1"/>
</dbReference>
<accession>A0A166SB18</accession>
<keyword evidence="6" id="KW-1185">Reference proteome</keyword>
<evidence type="ECO:0000313" key="5">
    <source>
        <dbReference type="EMBL" id="KZL70489.1"/>
    </source>
</evidence>
<dbReference type="AlphaFoldDB" id="A0A166SB18"/>
<dbReference type="SMART" id="SM00248">
    <property type="entry name" value="ANK"/>
    <property type="match status" value="5"/>
</dbReference>
<dbReference type="PANTHER" id="PTHR24193:SF121">
    <property type="entry name" value="ADA2A-CONTAINING COMPLEX COMPONENT 3, ISOFORM D"/>
    <property type="match status" value="1"/>
</dbReference>
<evidence type="ECO:0000313" key="6">
    <source>
        <dbReference type="Proteomes" id="UP000076552"/>
    </source>
</evidence>
<name>A0A166SB18_9PEZI</name>
<evidence type="ECO:0000256" key="1">
    <source>
        <dbReference type="ARBA" id="ARBA00022737"/>
    </source>
</evidence>
<gene>
    <name evidence="5" type="ORF">CT0861_10976</name>
</gene>
<dbReference type="STRING" id="708197.A0A166SB18"/>
<dbReference type="PANTHER" id="PTHR24193">
    <property type="entry name" value="ANKYRIN REPEAT PROTEIN"/>
    <property type="match status" value="1"/>
</dbReference>
<evidence type="ECO:0000256" key="4">
    <source>
        <dbReference type="SAM" id="MobiDB-lite"/>
    </source>
</evidence>
<organism evidence="5 6">
    <name type="scientific">Colletotrichum tofieldiae</name>
    <dbReference type="NCBI Taxonomy" id="708197"/>
    <lineage>
        <taxon>Eukaryota</taxon>
        <taxon>Fungi</taxon>
        <taxon>Dikarya</taxon>
        <taxon>Ascomycota</taxon>
        <taxon>Pezizomycotina</taxon>
        <taxon>Sordariomycetes</taxon>
        <taxon>Hypocreomycetidae</taxon>
        <taxon>Glomerellales</taxon>
        <taxon>Glomerellaceae</taxon>
        <taxon>Colletotrichum</taxon>
        <taxon>Colletotrichum spaethianum species complex</taxon>
    </lineage>
</organism>
<dbReference type="InterPro" id="IPR002110">
    <property type="entry name" value="Ankyrin_rpt"/>
</dbReference>
<dbReference type="Pfam" id="PF12796">
    <property type="entry name" value="Ank_2"/>
    <property type="match status" value="2"/>
</dbReference>
<dbReference type="InterPro" id="IPR050663">
    <property type="entry name" value="Ankyrin-SOCS_Box"/>
</dbReference>
<dbReference type="Proteomes" id="UP000076552">
    <property type="component" value="Unassembled WGS sequence"/>
</dbReference>
<feature type="repeat" description="ANK" evidence="3">
    <location>
        <begin position="515"/>
        <end position="547"/>
    </location>
</feature>
<protein>
    <submittedName>
        <fullName evidence="5">Ankyrin repeat containing protein</fullName>
    </submittedName>
</protein>
<feature type="region of interest" description="Disordered" evidence="4">
    <location>
        <begin position="231"/>
        <end position="269"/>
    </location>
</feature>
<sequence>MGNAESSLVEALSSACQGTDDTASQPQVLADLENFLVHLERVWSKLPVCVTNAIKSRFLPCFASSTDPEAWVLHQIFSEAPGDKATYLYDELDALSASTAPSDMTRFDFAKRNVWLVAFARIRNLHGDQSAMADHIFARKQQGDKVRKKCSDLGLAGERLGSVLDRAGGPGALIYGLRLSLTNLARYDRFKKVAIETSYEPLVQANIRRCNKIVDVLLTLYESQASTCQVENEQDAGSSGAPQAIDSPSKRAAHSSSHGPVAAQAWPSHSFTDDFGSPSTATIGPITPPDRETYGEGIAEYQELSSGQASNAAPSIGDYIWYKLVPGNIQQQPSTSPNTLFHKSLGAGQQFLHLIVNDAYSPRPQLQLPMQREVPDTAPSIRYALEGNIRGLCHLFQTGLASPVDVSYSRGYSLIRWALYGGMHQYETVKYLMSQGAPVDKESYDHVWDFGFRKRCTNEELEALSCIRNTPYMDWIDEQEFPLIHRIIFGLGLHGESLSDVLKDNPDAVNRKDAQGRTALDWATARAQLHDMKLLIEHGADVNTMDVNGRTTVLHAVDSHSDAALQIVLEAGANPNPDIPEGLRRSSPLTSASFGGLKEMVRLLLDFGADVDACNPEGRTPLATSIIHNKYEVLKLFTNKCNKYIHLGGSQLLPVIAEHADEQTMSILRSYHLFLKTPDSES</sequence>